<dbReference type="AlphaFoldDB" id="A0AAV7S6E0"/>
<evidence type="ECO:0000313" key="3">
    <source>
        <dbReference type="Proteomes" id="UP001066276"/>
    </source>
</evidence>
<accession>A0AAV7S6E0</accession>
<proteinExistence type="predicted"/>
<evidence type="ECO:0000256" key="1">
    <source>
        <dbReference type="SAM" id="MobiDB-lite"/>
    </source>
</evidence>
<feature type="compositionally biased region" description="Basic and acidic residues" evidence="1">
    <location>
        <begin position="122"/>
        <end position="136"/>
    </location>
</feature>
<sequence length="173" mass="18578">MVSMVSVDQTNRRQKDRPQHAITHFFTSGGQVDGSAGPSNLSEDTIMSAIENLDLTNLMAELPQAGIMSLGGVLEAKKLQPGVKSRPAETGSLADLTETTTGVVSLGVIKLQKDNELEIHKEGIQDSDDKQLESHIKGTSTRNSKEPVLDGGPIAEGHDEEIGETEWNGKNMD</sequence>
<dbReference type="Proteomes" id="UP001066276">
    <property type="component" value="Chromosome 4_2"/>
</dbReference>
<keyword evidence="3" id="KW-1185">Reference proteome</keyword>
<reference evidence="2" key="1">
    <citation type="journal article" date="2022" name="bioRxiv">
        <title>Sequencing and chromosome-scale assembly of the giantPleurodeles waltlgenome.</title>
        <authorList>
            <person name="Brown T."/>
            <person name="Elewa A."/>
            <person name="Iarovenko S."/>
            <person name="Subramanian E."/>
            <person name="Araus A.J."/>
            <person name="Petzold A."/>
            <person name="Susuki M."/>
            <person name="Suzuki K.-i.T."/>
            <person name="Hayashi T."/>
            <person name="Toyoda A."/>
            <person name="Oliveira C."/>
            <person name="Osipova E."/>
            <person name="Leigh N.D."/>
            <person name="Simon A."/>
            <person name="Yun M.H."/>
        </authorList>
    </citation>
    <scope>NUCLEOTIDE SEQUENCE</scope>
    <source>
        <strain evidence="2">20211129_DDA</strain>
        <tissue evidence="2">Liver</tissue>
    </source>
</reference>
<evidence type="ECO:0000313" key="2">
    <source>
        <dbReference type="EMBL" id="KAJ1160029.1"/>
    </source>
</evidence>
<organism evidence="2 3">
    <name type="scientific">Pleurodeles waltl</name>
    <name type="common">Iberian ribbed newt</name>
    <dbReference type="NCBI Taxonomy" id="8319"/>
    <lineage>
        <taxon>Eukaryota</taxon>
        <taxon>Metazoa</taxon>
        <taxon>Chordata</taxon>
        <taxon>Craniata</taxon>
        <taxon>Vertebrata</taxon>
        <taxon>Euteleostomi</taxon>
        <taxon>Amphibia</taxon>
        <taxon>Batrachia</taxon>
        <taxon>Caudata</taxon>
        <taxon>Salamandroidea</taxon>
        <taxon>Salamandridae</taxon>
        <taxon>Pleurodelinae</taxon>
        <taxon>Pleurodeles</taxon>
    </lineage>
</organism>
<protein>
    <submittedName>
        <fullName evidence="2">Uncharacterized protein</fullName>
    </submittedName>
</protein>
<feature type="region of interest" description="Disordered" evidence="1">
    <location>
        <begin position="122"/>
        <end position="173"/>
    </location>
</feature>
<dbReference type="EMBL" id="JANPWB010000008">
    <property type="protein sequence ID" value="KAJ1160029.1"/>
    <property type="molecule type" value="Genomic_DNA"/>
</dbReference>
<name>A0AAV7S6E0_PLEWA</name>
<gene>
    <name evidence="2" type="ORF">NDU88_000531</name>
</gene>
<comment type="caution">
    <text evidence="2">The sequence shown here is derived from an EMBL/GenBank/DDBJ whole genome shotgun (WGS) entry which is preliminary data.</text>
</comment>